<feature type="compositionally biased region" description="Basic and acidic residues" evidence="7">
    <location>
        <begin position="211"/>
        <end position="234"/>
    </location>
</feature>
<dbReference type="STRING" id="626887.J057_06711"/>
<keyword evidence="5 8" id="KW-0472">Membrane</keyword>
<dbReference type="GO" id="GO:0017038">
    <property type="term" value="P:protein import"/>
    <property type="evidence" value="ECO:0007669"/>
    <property type="project" value="TreeGrafter"/>
</dbReference>
<organism evidence="10 11">
    <name type="scientific">Marinobacter nanhaiticus D15-8W</name>
    <dbReference type="NCBI Taxonomy" id="626887"/>
    <lineage>
        <taxon>Bacteria</taxon>
        <taxon>Pseudomonadati</taxon>
        <taxon>Pseudomonadota</taxon>
        <taxon>Gammaproteobacteria</taxon>
        <taxon>Pseudomonadales</taxon>
        <taxon>Marinobacteraceae</taxon>
        <taxon>Marinobacter</taxon>
    </lineage>
</organism>
<comment type="caution">
    <text evidence="10">The sequence shown here is derived from an EMBL/GenBank/DDBJ whole genome shotgun (WGS) entry which is preliminary data.</text>
</comment>
<dbReference type="HOGENOM" id="CLU_053325_4_2_6"/>
<keyword evidence="6" id="KW-0813">Transport</keyword>
<dbReference type="EMBL" id="APLQ01000011">
    <property type="protein sequence ID" value="ENO15019.2"/>
    <property type="molecule type" value="Genomic_DNA"/>
</dbReference>
<keyword evidence="2" id="KW-1003">Cell membrane</keyword>
<evidence type="ECO:0000259" key="9">
    <source>
        <dbReference type="Pfam" id="PF01618"/>
    </source>
</evidence>
<protein>
    <submittedName>
        <fullName evidence="10">MotA/TolQ/ExbB proton channel family protein</fullName>
    </submittedName>
</protein>
<dbReference type="InterPro" id="IPR002898">
    <property type="entry name" value="MotA_ExbB_proton_chnl"/>
</dbReference>
<comment type="subcellular location">
    <subcellularLocation>
        <location evidence="1">Cell membrane</location>
        <topology evidence="1">Multi-pass membrane protein</topology>
    </subcellularLocation>
    <subcellularLocation>
        <location evidence="6">Membrane</location>
        <topology evidence="6">Multi-pass membrane protein</topology>
    </subcellularLocation>
</comment>
<dbReference type="eggNOG" id="COG0811">
    <property type="taxonomic scope" value="Bacteria"/>
</dbReference>
<keyword evidence="11" id="KW-1185">Reference proteome</keyword>
<dbReference type="Proteomes" id="UP000013165">
    <property type="component" value="Unassembled WGS sequence"/>
</dbReference>
<evidence type="ECO:0000256" key="1">
    <source>
        <dbReference type="ARBA" id="ARBA00004651"/>
    </source>
</evidence>
<feature type="compositionally biased region" description="Low complexity" evidence="7">
    <location>
        <begin position="196"/>
        <end position="210"/>
    </location>
</feature>
<dbReference type="InterPro" id="IPR050790">
    <property type="entry name" value="ExbB/TolQ_transport"/>
</dbReference>
<dbReference type="OrthoDB" id="4045at2"/>
<evidence type="ECO:0000256" key="6">
    <source>
        <dbReference type="RuleBase" id="RU004057"/>
    </source>
</evidence>
<accession>N6W4E4</accession>
<dbReference type="PANTHER" id="PTHR30625:SF11">
    <property type="entry name" value="MOTA_TOLQ_EXBB PROTON CHANNEL DOMAIN-CONTAINING PROTEIN"/>
    <property type="match status" value="1"/>
</dbReference>
<dbReference type="GO" id="GO:0005886">
    <property type="term" value="C:plasma membrane"/>
    <property type="evidence" value="ECO:0007669"/>
    <property type="project" value="UniProtKB-SubCell"/>
</dbReference>
<evidence type="ECO:0000256" key="3">
    <source>
        <dbReference type="ARBA" id="ARBA00022692"/>
    </source>
</evidence>
<dbReference type="PANTHER" id="PTHR30625">
    <property type="entry name" value="PROTEIN TOLQ"/>
    <property type="match status" value="1"/>
</dbReference>
<evidence type="ECO:0000313" key="11">
    <source>
        <dbReference type="Proteomes" id="UP000013165"/>
    </source>
</evidence>
<reference evidence="10 11" key="1">
    <citation type="journal article" date="2013" name="Genome Announc.">
        <title>Genome Sequence of the Polycyclic Aromatic Hydrocarbon-Degrading Bacterium Strain Marinobacter nanhaiticus D15-8WT.</title>
        <authorList>
            <person name="Cui Z."/>
            <person name="Gao W."/>
            <person name="Li Q."/>
            <person name="Xu G."/>
            <person name="Zheng L."/>
        </authorList>
    </citation>
    <scope>NUCLEOTIDE SEQUENCE [LARGE SCALE GENOMIC DNA]</scope>
    <source>
        <strain evidence="10 11">D15-8W</strain>
    </source>
</reference>
<feature type="region of interest" description="Disordered" evidence="7">
    <location>
        <begin position="196"/>
        <end position="234"/>
    </location>
</feature>
<evidence type="ECO:0000256" key="8">
    <source>
        <dbReference type="SAM" id="Phobius"/>
    </source>
</evidence>
<proteinExistence type="inferred from homology"/>
<comment type="similarity">
    <text evidence="6">Belongs to the exbB/tolQ family.</text>
</comment>
<evidence type="ECO:0000313" key="10">
    <source>
        <dbReference type="EMBL" id="ENO15019.2"/>
    </source>
</evidence>
<keyword evidence="6" id="KW-0653">Protein transport</keyword>
<gene>
    <name evidence="10" type="ORF">J057_06711</name>
</gene>
<evidence type="ECO:0000256" key="5">
    <source>
        <dbReference type="ARBA" id="ARBA00023136"/>
    </source>
</evidence>
<feature type="transmembrane region" description="Helical" evidence="8">
    <location>
        <begin position="147"/>
        <end position="172"/>
    </location>
</feature>
<dbReference type="AlphaFoldDB" id="N6W4E4"/>
<dbReference type="PATRIC" id="fig|626887.3.peg.1332"/>
<feature type="transmembrane region" description="Helical" evidence="8">
    <location>
        <begin position="6"/>
        <end position="26"/>
    </location>
</feature>
<feature type="transmembrane region" description="Helical" evidence="8">
    <location>
        <begin position="106"/>
        <end position="127"/>
    </location>
</feature>
<keyword evidence="3 8" id="KW-0812">Transmembrane</keyword>
<name>N6W4E4_9GAMM</name>
<keyword evidence="4 8" id="KW-1133">Transmembrane helix</keyword>
<sequence>MGVLLALAVIGLATFIYAMLVGVLFAPRADRNLKKAVDRWEDSPSDRAAAQLDQSRNGVKRFNPLPPLVATAMKDTLGGLSETQQRENIARLAQRALQPFESPLKIIEVIAALAPLLGLLGTVMGMMEAFSAMASTEGRASASQLSGGIYQALMTTAAGLVIAIPMAAMAAWMEFRLRRLSTQMNDFLVRVLSAQPSGGSESSSQIQETSAHSEQKRASLNDTGEEKRFAHAAG</sequence>
<feature type="domain" description="MotA/TolQ/ExbB proton channel" evidence="9">
    <location>
        <begin position="65"/>
        <end position="185"/>
    </location>
</feature>
<evidence type="ECO:0000256" key="7">
    <source>
        <dbReference type="SAM" id="MobiDB-lite"/>
    </source>
</evidence>
<evidence type="ECO:0000256" key="2">
    <source>
        <dbReference type="ARBA" id="ARBA00022475"/>
    </source>
</evidence>
<dbReference type="Pfam" id="PF01618">
    <property type="entry name" value="MotA_ExbB"/>
    <property type="match status" value="1"/>
</dbReference>
<evidence type="ECO:0000256" key="4">
    <source>
        <dbReference type="ARBA" id="ARBA00022989"/>
    </source>
</evidence>